<evidence type="ECO:0000313" key="17">
    <source>
        <dbReference type="Proteomes" id="UP000595448"/>
    </source>
</evidence>
<evidence type="ECO:0000256" key="6">
    <source>
        <dbReference type="ARBA" id="ARBA00022801"/>
    </source>
</evidence>
<evidence type="ECO:0000256" key="11">
    <source>
        <dbReference type="ARBA" id="ARBA00044932"/>
    </source>
</evidence>
<reference evidence="16 17" key="1">
    <citation type="submission" date="2021-01" db="EMBL/GenBank/DDBJ databases">
        <title>Brevundimonas vitis sp. nov., an bacterium isolated from grape (Vitis vinifera).</title>
        <authorList>
            <person name="Jiang L."/>
            <person name="Lee J."/>
        </authorList>
    </citation>
    <scope>NUCLEOTIDE SEQUENCE [LARGE SCALE GENOMIC DNA]</scope>
    <source>
        <strain evidence="16 17">GRTSA-9</strain>
    </source>
</reference>
<organism evidence="16 17">
    <name type="scientific">Brevundimonas vitisensis</name>
    <dbReference type="NCBI Taxonomy" id="2800818"/>
    <lineage>
        <taxon>Bacteria</taxon>
        <taxon>Pseudomonadati</taxon>
        <taxon>Pseudomonadota</taxon>
        <taxon>Alphaproteobacteria</taxon>
        <taxon>Caulobacterales</taxon>
        <taxon>Caulobacteraceae</taxon>
        <taxon>Brevundimonas</taxon>
    </lineage>
</organism>
<keyword evidence="17" id="KW-1185">Reference proteome</keyword>
<evidence type="ECO:0000256" key="12">
    <source>
        <dbReference type="ARBA" id="ARBA00048954"/>
    </source>
</evidence>
<evidence type="ECO:0000256" key="8">
    <source>
        <dbReference type="ARBA" id="ARBA00022840"/>
    </source>
</evidence>
<dbReference type="InterPro" id="IPR003593">
    <property type="entry name" value="AAA+_ATPase"/>
</dbReference>
<comment type="similarity">
    <text evidence="1 14">Belongs to the helicase family. DnaB subfamily.</text>
</comment>
<dbReference type="NCBIfam" id="NF006606">
    <property type="entry name" value="PRK09165.1"/>
    <property type="match status" value="1"/>
</dbReference>
<keyword evidence="10" id="KW-0413">Isomerase</keyword>
<dbReference type="SUPFAM" id="SSF52540">
    <property type="entry name" value="P-loop containing nucleoside triphosphate hydrolases"/>
    <property type="match status" value="1"/>
</dbReference>
<dbReference type="InterPro" id="IPR036185">
    <property type="entry name" value="DNA_heli_DnaB-like_N_sf"/>
</dbReference>
<evidence type="ECO:0000256" key="7">
    <source>
        <dbReference type="ARBA" id="ARBA00022806"/>
    </source>
</evidence>
<sequence length="500" mass="55420">MNAYAPVTFPSPLDPGAITSMPHNLEAEQALLGALMFDNAVFERISDRLSGIHFYEPFHQRLYTAIEDHIRQGLLAEPTILMERFKQDPAFEEFGGLRYLADLVDRAPPAANAPDYARVVYDLALRRDLIRIGGEIAKAAPDPETKAIDQIEQAEQQLYNLAETGKASSGFVPFSTAVAGALEMAEEAYRREGKIAGLETHLIDLDHMLGGLHPSDLLILAGRPSMGKTALATNIAFNVARRYQWEPTPEGRKTVNGGVVAFFSLEMSAEQLAMRILADASNVSSDKMRKGDLNATDYGQIREAADEIAASPLYIDATGGLSIAKLAARARRLKRQEQGLDLIVVDYLQLITTGESNSQKNRVQEVSEITGGLKALAKELDVPILALSQLSRQVENREDKRPQLSDLRESGSIEQDADCVMFVYRESYYHERLKPSDEKKEEYVTWAERMGEIHGQAEVVIGKQRHGPIGIVKLAFDDNTTRFGNLARDGRYGNFQDIPE</sequence>
<evidence type="ECO:0000256" key="2">
    <source>
        <dbReference type="ARBA" id="ARBA00011643"/>
    </source>
</evidence>
<dbReference type="InterPro" id="IPR007694">
    <property type="entry name" value="DNA_helicase_DnaB-like_C"/>
</dbReference>
<evidence type="ECO:0000256" key="5">
    <source>
        <dbReference type="ARBA" id="ARBA00022741"/>
    </source>
</evidence>
<evidence type="ECO:0000256" key="1">
    <source>
        <dbReference type="ARBA" id="ARBA00008428"/>
    </source>
</evidence>
<dbReference type="GO" id="GO:0004386">
    <property type="term" value="F:helicase activity"/>
    <property type="evidence" value="ECO:0007669"/>
    <property type="project" value="UniProtKB-KW"/>
</dbReference>
<evidence type="ECO:0000256" key="10">
    <source>
        <dbReference type="ARBA" id="ARBA00023235"/>
    </source>
</evidence>
<dbReference type="PROSITE" id="PS51199">
    <property type="entry name" value="SF4_HELICASE"/>
    <property type="match status" value="1"/>
</dbReference>
<dbReference type="SMART" id="SM00382">
    <property type="entry name" value="AAA"/>
    <property type="match status" value="1"/>
</dbReference>
<dbReference type="Proteomes" id="UP000595448">
    <property type="component" value="Chromosome"/>
</dbReference>
<dbReference type="SUPFAM" id="SSF48024">
    <property type="entry name" value="N-terminal domain of DnaB helicase"/>
    <property type="match status" value="1"/>
</dbReference>
<gene>
    <name evidence="16" type="ORF">JIP62_13715</name>
</gene>
<keyword evidence="7 14" id="KW-0347">Helicase</keyword>
<protein>
    <recommendedName>
        <fullName evidence="13 14">Replicative DNA helicase</fullName>
        <ecNumber evidence="13 14">5.6.2.3</ecNumber>
    </recommendedName>
</protein>
<keyword evidence="8 14" id="KW-0067">ATP-binding</keyword>
<comment type="function">
    <text evidence="11 14">The main replicative DNA helicase, it participates in initiation and elongation during chromosome replication. Travels ahead of the DNA replisome, separating dsDNA into templates for DNA synthesis. A processive ATP-dependent 5'-3' DNA helicase it has DNA-dependent ATPase activity.</text>
</comment>
<dbReference type="Pfam" id="PF00772">
    <property type="entry name" value="DnaB"/>
    <property type="match status" value="1"/>
</dbReference>
<comment type="subunit">
    <text evidence="2">Homohexamer.</text>
</comment>
<dbReference type="Gene3D" id="1.10.860.10">
    <property type="entry name" value="DNAb Helicase, Chain A"/>
    <property type="match status" value="1"/>
</dbReference>
<keyword evidence="9 14" id="KW-0238">DNA-binding</keyword>
<keyword evidence="3 14" id="KW-0639">Primosome</keyword>
<dbReference type="InterPro" id="IPR007693">
    <property type="entry name" value="DNA_helicase_DnaB-like_N"/>
</dbReference>
<evidence type="ECO:0000256" key="14">
    <source>
        <dbReference type="RuleBase" id="RU362085"/>
    </source>
</evidence>
<dbReference type="CDD" id="cd00984">
    <property type="entry name" value="DnaB_C"/>
    <property type="match status" value="1"/>
</dbReference>
<dbReference type="RefSeq" id="WP_201102704.1">
    <property type="nucleotide sequence ID" value="NZ_CP067977.1"/>
</dbReference>
<dbReference type="EC" id="5.6.2.3" evidence="13 14"/>
<evidence type="ECO:0000256" key="3">
    <source>
        <dbReference type="ARBA" id="ARBA00022515"/>
    </source>
</evidence>
<dbReference type="InterPro" id="IPR007692">
    <property type="entry name" value="DNA_helicase_DnaB"/>
</dbReference>
<evidence type="ECO:0000313" key="16">
    <source>
        <dbReference type="EMBL" id="QQQ18333.1"/>
    </source>
</evidence>
<dbReference type="EMBL" id="CP067977">
    <property type="protein sequence ID" value="QQQ18333.1"/>
    <property type="molecule type" value="Genomic_DNA"/>
</dbReference>
<dbReference type="Gene3D" id="3.40.50.300">
    <property type="entry name" value="P-loop containing nucleotide triphosphate hydrolases"/>
    <property type="match status" value="1"/>
</dbReference>
<keyword evidence="5 14" id="KW-0547">Nucleotide-binding</keyword>
<keyword evidence="4 14" id="KW-0235">DNA replication</keyword>
<dbReference type="PANTHER" id="PTHR30153">
    <property type="entry name" value="REPLICATIVE DNA HELICASE DNAB"/>
    <property type="match status" value="1"/>
</dbReference>
<keyword evidence="6 14" id="KW-0378">Hydrolase</keyword>
<evidence type="ECO:0000256" key="4">
    <source>
        <dbReference type="ARBA" id="ARBA00022705"/>
    </source>
</evidence>
<dbReference type="PANTHER" id="PTHR30153:SF2">
    <property type="entry name" value="REPLICATIVE DNA HELICASE"/>
    <property type="match status" value="1"/>
</dbReference>
<evidence type="ECO:0000256" key="13">
    <source>
        <dbReference type="NCBIfam" id="TIGR00665"/>
    </source>
</evidence>
<feature type="domain" description="SF4 helicase" evidence="15">
    <location>
        <begin position="191"/>
        <end position="490"/>
    </location>
</feature>
<evidence type="ECO:0000259" key="15">
    <source>
        <dbReference type="PROSITE" id="PS51199"/>
    </source>
</evidence>
<dbReference type="NCBIfam" id="TIGR00665">
    <property type="entry name" value="DnaB"/>
    <property type="match status" value="1"/>
</dbReference>
<proteinExistence type="inferred from homology"/>
<comment type="catalytic activity">
    <reaction evidence="12 14">
        <text>ATP + H2O = ADP + phosphate + H(+)</text>
        <dbReference type="Rhea" id="RHEA:13065"/>
        <dbReference type="ChEBI" id="CHEBI:15377"/>
        <dbReference type="ChEBI" id="CHEBI:15378"/>
        <dbReference type="ChEBI" id="CHEBI:30616"/>
        <dbReference type="ChEBI" id="CHEBI:43474"/>
        <dbReference type="ChEBI" id="CHEBI:456216"/>
        <dbReference type="EC" id="5.6.2.3"/>
    </reaction>
</comment>
<accession>A0ABX7BN83</accession>
<evidence type="ECO:0000256" key="9">
    <source>
        <dbReference type="ARBA" id="ARBA00023125"/>
    </source>
</evidence>
<dbReference type="InterPro" id="IPR027417">
    <property type="entry name" value="P-loop_NTPase"/>
</dbReference>
<dbReference type="InterPro" id="IPR016136">
    <property type="entry name" value="DNA_helicase_N/primase_C"/>
</dbReference>
<dbReference type="Pfam" id="PF03796">
    <property type="entry name" value="DnaB_C"/>
    <property type="match status" value="1"/>
</dbReference>
<name>A0ABX7BN83_9CAUL</name>